<evidence type="ECO:0000313" key="1">
    <source>
        <dbReference type="EMBL" id="MEZ6853865.1"/>
    </source>
</evidence>
<evidence type="ECO:0000313" key="2">
    <source>
        <dbReference type="EMBL" id="SHJ50449.1"/>
    </source>
</evidence>
<gene>
    <name evidence="1" type="ORF">AB2Z07_10035</name>
    <name evidence="2" type="ORF">SAMN05660830_02616</name>
</gene>
<reference evidence="1 4" key="2">
    <citation type="submission" date="2024-07" db="EMBL/GenBank/DDBJ databases">
        <title>Active virus-host system and metabolic interactions in a Lokiarchaeon culture.</title>
        <authorList>
            <person name="Ponce Toledo R.I."/>
            <person name="Rodrigues Oliveira T."/>
            <person name="Schleper C."/>
        </authorList>
    </citation>
    <scope>NUCLEOTIDE SEQUENCE [LARGE SCALE GENOMIC DNA]</scope>
    <source>
        <strain evidence="1 4">B35</strain>
    </source>
</reference>
<proteinExistence type="predicted"/>
<dbReference type="Proteomes" id="UP001568358">
    <property type="component" value="Unassembled WGS sequence"/>
</dbReference>
<dbReference type="EMBL" id="FQZR01000006">
    <property type="protein sequence ID" value="SHJ50449.1"/>
    <property type="molecule type" value="Genomic_DNA"/>
</dbReference>
<dbReference type="Proteomes" id="UP000184001">
    <property type="component" value="Unassembled WGS sequence"/>
</dbReference>
<dbReference type="RefSeq" id="WP_019999848.1">
    <property type="nucleotide sequence ID" value="NZ_CP192219.1"/>
</dbReference>
<accession>A0A8G2CBA2</accession>
<evidence type="ECO:0000313" key="3">
    <source>
        <dbReference type="Proteomes" id="UP000184001"/>
    </source>
</evidence>
<sequence>MYKHTLRVNGEYLAKAQTLPSNSGVVGNGGSIKAGSTMGAVEVVMAAADEVSIPAETQVLLQLEGSDDKSVFTLMPVNHVVTTSADVTTYKEGDELARLPVASNAPKHVRCRISTNKTGIVGTVDVFCDFLPR</sequence>
<keyword evidence="4" id="KW-1185">Reference proteome</keyword>
<evidence type="ECO:0000313" key="4">
    <source>
        <dbReference type="Proteomes" id="UP001568358"/>
    </source>
</evidence>
<organism evidence="2 3">
    <name type="scientific">Halodesulfovibrio aestuarii</name>
    <dbReference type="NCBI Taxonomy" id="126333"/>
    <lineage>
        <taxon>Bacteria</taxon>
        <taxon>Pseudomonadati</taxon>
        <taxon>Thermodesulfobacteriota</taxon>
        <taxon>Desulfovibrionia</taxon>
        <taxon>Desulfovibrionales</taxon>
        <taxon>Desulfovibrionaceae</taxon>
        <taxon>Halodesulfovibrio</taxon>
    </lineage>
</organism>
<dbReference type="AlphaFoldDB" id="A0A8G2CBA2"/>
<name>A0A8G2CBA2_9BACT</name>
<comment type="caution">
    <text evidence="2">The sequence shown here is derived from an EMBL/GenBank/DDBJ whole genome shotgun (WGS) entry which is preliminary data.</text>
</comment>
<reference evidence="2 3" key="1">
    <citation type="submission" date="2016-11" db="EMBL/GenBank/DDBJ databases">
        <authorList>
            <person name="Varghese N."/>
            <person name="Submissions S."/>
        </authorList>
    </citation>
    <scope>NUCLEOTIDE SEQUENCE [LARGE SCALE GENOMIC DNA]</scope>
    <source>
        <strain evidence="2 3">DSM 17919</strain>
    </source>
</reference>
<dbReference type="EMBL" id="JBFSOO010000007">
    <property type="protein sequence ID" value="MEZ6853865.1"/>
    <property type="molecule type" value="Genomic_DNA"/>
</dbReference>
<protein>
    <submittedName>
        <fullName evidence="2">Uncharacterized protein</fullName>
    </submittedName>
</protein>